<dbReference type="Pfam" id="PF09751">
    <property type="entry name" value="Es2"/>
    <property type="match status" value="1"/>
</dbReference>
<feature type="compositionally biased region" description="Basic and acidic residues" evidence="1">
    <location>
        <begin position="68"/>
        <end position="88"/>
    </location>
</feature>
<dbReference type="WBParaSite" id="SMTH1_82880.1">
    <property type="protein sequence ID" value="SMTH1_82880.1"/>
    <property type="gene ID" value="SMTH1_82880"/>
</dbReference>
<accession>A0AA85BX70</accession>
<evidence type="ECO:0000313" key="3">
    <source>
        <dbReference type="WBParaSite" id="SMTH1_82880.1"/>
    </source>
</evidence>
<dbReference type="InterPro" id="IPR019148">
    <property type="entry name" value="Nuclear_protein_DGCR14_ESS-2"/>
</dbReference>
<feature type="region of interest" description="Disordered" evidence="1">
    <location>
        <begin position="56"/>
        <end position="88"/>
    </location>
</feature>
<dbReference type="Proteomes" id="UP000050791">
    <property type="component" value="Unassembled WGS sequence"/>
</dbReference>
<dbReference type="AlphaFoldDB" id="A0AA85BX70"/>
<evidence type="ECO:0000313" key="2">
    <source>
        <dbReference type="Proteomes" id="UP000050791"/>
    </source>
</evidence>
<organism evidence="2 3">
    <name type="scientific">Schistosoma mattheei</name>
    <dbReference type="NCBI Taxonomy" id="31246"/>
    <lineage>
        <taxon>Eukaryota</taxon>
        <taxon>Metazoa</taxon>
        <taxon>Spiralia</taxon>
        <taxon>Lophotrochozoa</taxon>
        <taxon>Platyhelminthes</taxon>
        <taxon>Trematoda</taxon>
        <taxon>Digenea</taxon>
        <taxon>Strigeidida</taxon>
        <taxon>Schistosomatoidea</taxon>
        <taxon>Schistosomatidae</taxon>
        <taxon>Schistosoma</taxon>
    </lineage>
</organism>
<protein>
    <submittedName>
        <fullName evidence="3">Uncharacterized protein</fullName>
    </submittedName>
</protein>
<reference evidence="3" key="1">
    <citation type="submission" date="2023-11" db="UniProtKB">
        <authorList>
            <consortium name="WormBaseParasite"/>
        </authorList>
    </citation>
    <scope>IDENTIFICATION</scope>
</reference>
<sequence length="88" mass="10040">MDQVSSKVIHDVSGQKKLISFNPIQGRITTQTVRDEEEYMEHLGKIIQRDFFPSLTANEEKGADDESSELKDRGGLRTDSHNPEKSRH</sequence>
<name>A0AA85BX70_9TREM</name>
<proteinExistence type="predicted"/>
<evidence type="ECO:0000256" key="1">
    <source>
        <dbReference type="SAM" id="MobiDB-lite"/>
    </source>
</evidence>